<comment type="caution">
    <text evidence="1">The sequence shown here is derived from an EMBL/GenBank/DDBJ whole genome shotgun (WGS) entry which is preliminary data.</text>
</comment>
<reference evidence="1" key="1">
    <citation type="submission" date="2021-06" db="EMBL/GenBank/DDBJ databases">
        <authorList>
            <person name="Hodson N. C."/>
            <person name="Mongue J. A."/>
            <person name="Jaron S. K."/>
        </authorList>
    </citation>
    <scope>NUCLEOTIDE SEQUENCE</scope>
</reference>
<dbReference type="AlphaFoldDB" id="A0A8J2K9B2"/>
<evidence type="ECO:0000313" key="1">
    <source>
        <dbReference type="EMBL" id="CAG7722740.1"/>
    </source>
</evidence>
<gene>
    <name evidence="1" type="ORF">AFUS01_LOCUS11859</name>
</gene>
<proteinExistence type="predicted"/>
<keyword evidence="2" id="KW-1185">Reference proteome</keyword>
<accession>A0A8J2K9B2</accession>
<feature type="non-terminal residue" evidence="1">
    <location>
        <position position="1"/>
    </location>
</feature>
<sequence>YTEPTPIQRQAIPIGLLNRDIIGVAE</sequence>
<protein>
    <recommendedName>
        <fullName evidence="3">DEAD-box RNA helicase Q domain-containing protein</fullName>
    </recommendedName>
</protein>
<organism evidence="1 2">
    <name type="scientific">Allacma fusca</name>
    <dbReference type="NCBI Taxonomy" id="39272"/>
    <lineage>
        <taxon>Eukaryota</taxon>
        <taxon>Metazoa</taxon>
        <taxon>Ecdysozoa</taxon>
        <taxon>Arthropoda</taxon>
        <taxon>Hexapoda</taxon>
        <taxon>Collembola</taxon>
        <taxon>Symphypleona</taxon>
        <taxon>Sminthuridae</taxon>
        <taxon>Allacma</taxon>
    </lineage>
</organism>
<evidence type="ECO:0008006" key="3">
    <source>
        <dbReference type="Google" id="ProtNLM"/>
    </source>
</evidence>
<feature type="non-terminal residue" evidence="1">
    <location>
        <position position="26"/>
    </location>
</feature>
<evidence type="ECO:0000313" key="2">
    <source>
        <dbReference type="Proteomes" id="UP000708208"/>
    </source>
</evidence>
<dbReference type="EMBL" id="CAJVCH010092188">
    <property type="protein sequence ID" value="CAG7722740.1"/>
    <property type="molecule type" value="Genomic_DNA"/>
</dbReference>
<dbReference type="Proteomes" id="UP000708208">
    <property type="component" value="Unassembled WGS sequence"/>
</dbReference>
<name>A0A8J2K9B2_9HEXA</name>